<organism evidence="2">
    <name type="scientific">Blastochloris viridis</name>
    <name type="common">Rhodopseudomonas viridis</name>
    <dbReference type="NCBI Taxonomy" id="1079"/>
    <lineage>
        <taxon>Bacteria</taxon>
        <taxon>Pseudomonadati</taxon>
        <taxon>Pseudomonadota</taxon>
        <taxon>Alphaproteobacteria</taxon>
        <taxon>Hyphomicrobiales</taxon>
        <taxon>Blastochloridaceae</taxon>
        <taxon>Blastochloris</taxon>
    </lineage>
</organism>
<gene>
    <name evidence="2" type="ORF">BV133_679</name>
</gene>
<reference evidence="2" key="1">
    <citation type="journal article" date="2015" name="Genome Announc.">
        <title>Complete Genome Sequence of the Bacteriochlorophyll b-Producing Photosynthetic Bacterium Blastochloris viridis.</title>
        <authorList>
            <person name="Tsukatani Y."/>
            <person name="Hirose Y."/>
            <person name="Harada J."/>
            <person name="Misawa N."/>
            <person name="Mori K."/>
            <person name="Inoue K."/>
            <person name="Tamiaki H."/>
        </authorList>
    </citation>
    <scope>NUCLEOTIDE SEQUENCE [LARGE SCALE GENOMIC DNA]</scope>
    <source>
        <strain evidence="2">DSM 133</strain>
    </source>
</reference>
<feature type="compositionally biased region" description="Basic residues" evidence="1">
    <location>
        <begin position="13"/>
        <end position="30"/>
    </location>
</feature>
<name>A0A182D0F6_BLAVI</name>
<accession>A0A182D0F6</accession>
<dbReference type="EMBL" id="AP014854">
    <property type="protein sequence ID" value="BAR98272.1"/>
    <property type="molecule type" value="Genomic_DNA"/>
</dbReference>
<feature type="compositionally biased region" description="Basic residues" evidence="1">
    <location>
        <begin position="73"/>
        <end position="82"/>
    </location>
</feature>
<proteinExistence type="predicted"/>
<dbReference type="AlphaFoldDB" id="A0A182D0F6"/>
<evidence type="ECO:0000313" key="2">
    <source>
        <dbReference type="EMBL" id="BAR98272.1"/>
    </source>
</evidence>
<feature type="compositionally biased region" description="Low complexity" evidence="1">
    <location>
        <begin position="50"/>
        <end position="63"/>
    </location>
</feature>
<feature type="region of interest" description="Disordered" evidence="1">
    <location>
        <begin position="1"/>
        <end position="89"/>
    </location>
</feature>
<evidence type="ECO:0000256" key="1">
    <source>
        <dbReference type="SAM" id="MobiDB-lite"/>
    </source>
</evidence>
<protein>
    <submittedName>
        <fullName evidence="2">Uncharacterized protein</fullName>
    </submittedName>
</protein>
<sequence length="89" mass="9956">MRTDKSDVGCRPSRIHHFPAKPFPFHRGRLPSRGSGPADAANAVHHKSGSNRAARASSGASNGMRHVVDDLRHRKPWPRAHHSRWDKPQ</sequence>